<proteinExistence type="predicted"/>
<dbReference type="Proteomes" id="UP000235786">
    <property type="component" value="Unassembled WGS sequence"/>
</dbReference>
<dbReference type="GO" id="GO:0046873">
    <property type="term" value="F:metal ion transmembrane transporter activity"/>
    <property type="evidence" value="ECO:0007669"/>
    <property type="project" value="InterPro"/>
</dbReference>
<keyword evidence="2" id="KW-1185">Reference proteome</keyword>
<dbReference type="InterPro" id="IPR002523">
    <property type="entry name" value="MgTranspt_CorA/ZnTranspt_ZntB"/>
</dbReference>
<reference evidence="1 2" key="1">
    <citation type="submission" date="2016-04" db="EMBL/GenBank/DDBJ databases">
        <title>A degradative enzymes factory behind the ericoid mycorrhizal symbiosis.</title>
        <authorList>
            <consortium name="DOE Joint Genome Institute"/>
            <person name="Martino E."/>
            <person name="Morin E."/>
            <person name="Grelet G."/>
            <person name="Kuo A."/>
            <person name="Kohler A."/>
            <person name="Daghino S."/>
            <person name="Barry K."/>
            <person name="Choi C."/>
            <person name="Cichocki N."/>
            <person name="Clum A."/>
            <person name="Copeland A."/>
            <person name="Hainaut M."/>
            <person name="Haridas S."/>
            <person name="Labutti K."/>
            <person name="Lindquist E."/>
            <person name="Lipzen A."/>
            <person name="Khouja H.-R."/>
            <person name="Murat C."/>
            <person name="Ohm R."/>
            <person name="Olson A."/>
            <person name="Spatafora J."/>
            <person name="Veneault-Fourrey C."/>
            <person name="Henrissat B."/>
            <person name="Grigoriev I."/>
            <person name="Martin F."/>
            <person name="Perotto S."/>
        </authorList>
    </citation>
    <scope>NUCLEOTIDE SEQUENCE [LARGE SCALE GENOMIC DNA]</scope>
    <source>
        <strain evidence="1 2">F</strain>
    </source>
</reference>
<dbReference type="EMBL" id="KZ613951">
    <property type="protein sequence ID" value="PMD36229.1"/>
    <property type="molecule type" value="Genomic_DNA"/>
</dbReference>
<dbReference type="Gene3D" id="1.20.58.340">
    <property type="entry name" value="Magnesium transport protein CorA, transmembrane region"/>
    <property type="match status" value="1"/>
</dbReference>
<dbReference type="Pfam" id="PF01544">
    <property type="entry name" value="CorA"/>
    <property type="match status" value="1"/>
</dbReference>
<protein>
    <submittedName>
        <fullName evidence="1">Uncharacterized protein</fullName>
    </submittedName>
</protein>
<dbReference type="GO" id="GO:0016020">
    <property type="term" value="C:membrane"/>
    <property type="evidence" value="ECO:0007669"/>
    <property type="project" value="InterPro"/>
</dbReference>
<gene>
    <name evidence="1" type="ORF">L207DRAFT_104416</name>
</gene>
<dbReference type="STRING" id="1149755.A0A2J6RCJ7"/>
<organism evidence="1 2">
    <name type="scientific">Hyaloscypha variabilis (strain UAMH 11265 / GT02V1 / F)</name>
    <name type="common">Meliniomyces variabilis</name>
    <dbReference type="NCBI Taxonomy" id="1149755"/>
    <lineage>
        <taxon>Eukaryota</taxon>
        <taxon>Fungi</taxon>
        <taxon>Dikarya</taxon>
        <taxon>Ascomycota</taxon>
        <taxon>Pezizomycotina</taxon>
        <taxon>Leotiomycetes</taxon>
        <taxon>Helotiales</taxon>
        <taxon>Hyaloscyphaceae</taxon>
        <taxon>Hyaloscypha</taxon>
        <taxon>Hyaloscypha variabilis</taxon>
    </lineage>
</organism>
<evidence type="ECO:0000313" key="1">
    <source>
        <dbReference type="EMBL" id="PMD36229.1"/>
    </source>
</evidence>
<evidence type="ECO:0000313" key="2">
    <source>
        <dbReference type="Proteomes" id="UP000235786"/>
    </source>
</evidence>
<sequence length="217" mass="24407">MLDKLSPTQKAFEEILLSTRSSLELATGNARLTRQLIVLDLMRSTLEGWETFLREFMVSSSKTKRNPPKSVRSMNLKELEDNVETSTSINSIIRDFAACLAFLIASIEASLPLQKEDARAAKWKFLATEIEYLSQAVQDMAQDLADTSDRRLASFVAQFGQDQANSAKRLTIVASIFLPLTLSASLMAMTTRVRAIGDLWYDCRCRGRTPFLFWPAL</sequence>
<accession>A0A2J6RCJ7</accession>
<dbReference type="OrthoDB" id="3231000at2759"/>
<name>A0A2J6RCJ7_HYAVF</name>
<dbReference type="AlphaFoldDB" id="A0A2J6RCJ7"/>